<evidence type="ECO:0000313" key="4">
    <source>
        <dbReference type="EMBL" id="TXF11933.1"/>
    </source>
</evidence>
<evidence type="ECO:0000259" key="3">
    <source>
        <dbReference type="Pfam" id="PF10145"/>
    </source>
</evidence>
<reference evidence="4 5" key="1">
    <citation type="submission" date="2019-08" db="EMBL/GenBank/DDBJ databases">
        <title>Pelomicrobium methylotrophicum gen. nov., sp. nov. a moderately thermophilic, facultatively anaerobic, lithoautotrophic and methylotrophic bacterium isolated from a terrestrial mud volcano.</title>
        <authorList>
            <person name="Slobodkina G.B."/>
            <person name="Merkel A.Y."/>
            <person name="Slobodkin A.I."/>
        </authorList>
    </citation>
    <scope>NUCLEOTIDE SEQUENCE [LARGE SCALE GENOMIC DNA]</scope>
    <source>
        <strain evidence="4 5">SM250</strain>
    </source>
</reference>
<evidence type="ECO:0000256" key="2">
    <source>
        <dbReference type="SAM" id="Phobius"/>
    </source>
</evidence>
<keyword evidence="2" id="KW-0812">Transmembrane</keyword>
<keyword evidence="1" id="KW-1188">Viral release from host cell</keyword>
<comment type="caution">
    <text evidence="4">The sequence shown here is derived from an EMBL/GenBank/DDBJ whole genome shotgun (WGS) entry which is preliminary data.</text>
</comment>
<proteinExistence type="predicted"/>
<keyword evidence="2" id="KW-0472">Membrane</keyword>
<dbReference type="Proteomes" id="UP000321201">
    <property type="component" value="Unassembled WGS sequence"/>
</dbReference>
<dbReference type="AlphaFoldDB" id="A0A5C7EXW9"/>
<dbReference type="InterPro" id="IPR010090">
    <property type="entry name" value="Phage_tape_meas"/>
</dbReference>
<name>A0A5C7EXW9_9PROT</name>
<feature type="domain" description="Phage tail tape measure protein" evidence="3">
    <location>
        <begin position="161"/>
        <end position="345"/>
    </location>
</feature>
<keyword evidence="2" id="KW-1133">Transmembrane helix</keyword>
<dbReference type="NCBIfam" id="TIGR01760">
    <property type="entry name" value="tape_meas_TP901"/>
    <property type="match status" value="2"/>
</dbReference>
<dbReference type="RefSeq" id="WP_147799673.1">
    <property type="nucleotide sequence ID" value="NZ_VPFL01000009.1"/>
</dbReference>
<accession>A0A5C7EXW9</accession>
<dbReference type="OrthoDB" id="8019720at2"/>
<dbReference type="EMBL" id="VPFL01000009">
    <property type="protein sequence ID" value="TXF11933.1"/>
    <property type="molecule type" value="Genomic_DNA"/>
</dbReference>
<feature type="transmembrane region" description="Helical" evidence="2">
    <location>
        <begin position="553"/>
        <end position="577"/>
    </location>
</feature>
<evidence type="ECO:0000256" key="1">
    <source>
        <dbReference type="ARBA" id="ARBA00022612"/>
    </source>
</evidence>
<feature type="transmembrane region" description="Helical" evidence="2">
    <location>
        <begin position="597"/>
        <end position="619"/>
    </location>
</feature>
<dbReference type="PANTHER" id="PTHR37813:SF1">
    <property type="entry name" value="FELS-2 PROPHAGE PROTEIN"/>
    <property type="match status" value="1"/>
</dbReference>
<sequence length="849" mass="88839">MAQEFFLGIKLGVTGAAAIGAALGSVQSSLKGLGDAARRLQSEQDRLGEAIRRHMGTLAPQTLAALNRDYERLGRTIESVTRRQEALSRAMQRRSDLAAERQRLGGEIMGAYGTALAVGAPVIGAVREAAGFGDAVKDIAIVGELTREEEARLGASLRRVALSVNQTAADMARGVGLLIANGMEAGKAAQQAELLGRFTTATRASFDDAARMMVSFDLLGVSAQDMALAFSQAAKAGKLGSFEVRDMAKWFPQLGGYLKAIGVTGTEAVVNMASRLQIAMKTAGSTDEAANNFRNFLAKLTSPDTAKDFEKLGIDLQGSMLRMARQGLDPIEGAIAVIMSQMAKTSPKVAAELQALSKEIAAIKDPTERAAELERRRAMIEALGARAGLGQMFQDMQAVGYLLAELQNRDELKRIRTETATGRNADGQMSLDADFAKRMQSPVEQFKALKIALQDMAMDVGDALLPALTDIVQTMKPVVLGMAEWAKAHPALIKGAVGLAVGIAGVKVATLSLSWALNFFVKSPLASVAVAWQTLAARAAIGRAALIAGASPLRAIAAAAGLSGGAIARLGAALVWFKGAATAALMAVGRAVLWLGRAVLLNPIGLVLTAIAGAAYLVWRNWDKIGPLLGRVWDGIKSGFANAWEWLKGLPGRLLDIGQRIVGGLIDGIKSRLSAAGEAIKGLGQSVVSGLKNLLGIRSPSRVFAELGGFVAEGFAGGIGSGLAAVKKSAAALSAAALIATPAVAAANPQAMPAVTDATRTIRQTVEPLALPHLSRREIDAAVPAFGATKVGAGGAAPMQITFAPQITVTGAASPEAARQQVERAVQMSFAEFERLMRRYGHERRRIAP</sequence>
<dbReference type="InParanoid" id="A0A5C7EXW9"/>
<dbReference type="Pfam" id="PF10145">
    <property type="entry name" value="PhageMin_Tail"/>
    <property type="match status" value="1"/>
</dbReference>
<dbReference type="PANTHER" id="PTHR37813">
    <property type="entry name" value="FELS-2 PROPHAGE PROTEIN"/>
    <property type="match status" value="1"/>
</dbReference>
<protein>
    <submittedName>
        <fullName evidence="4">Phage tail tape measure protein</fullName>
    </submittedName>
</protein>
<evidence type="ECO:0000313" key="5">
    <source>
        <dbReference type="Proteomes" id="UP000321201"/>
    </source>
</evidence>
<keyword evidence="5" id="KW-1185">Reference proteome</keyword>
<gene>
    <name evidence="4" type="ORF">FR698_07990</name>
</gene>
<organism evidence="4 5">
    <name type="scientific">Pelomicrobium methylotrophicum</name>
    <dbReference type="NCBI Taxonomy" id="2602750"/>
    <lineage>
        <taxon>Bacteria</taxon>
        <taxon>Pseudomonadati</taxon>
        <taxon>Pseudomonadota</taxon>
        <taxon>Hydrogenophilia</taxon>
        <taxon>Hydrogenophilia incertae sedis</taxon>
        <taxon>Pelomicrobium</taxon>
    </lineage>
</organism>